<reference evidence="5" key="1">
    <citation type="submission" date="2023-06" db="EMBL/GenBank/DDBJ databases">
        <title>Genome-scale phylogeny and comparative genomics of the fungal order Sordariales.</title>
        <authorList>
            <consortium name="Lawrence Berkeley National Laboratory"/>
            <person name="Hensen N."/>
            <person name="Bonometti L."/>
            <person name="Westerberg I."/>
            <person name="Brannstrom I.O."/>
            <person name="Guillou S."/>
            <person name="Cros-Aarteil S."/>
            <person name="Calhoun S."/>
            <person name="Haridas S."/>
            <person name="Kuo A."/>
            <person name="Mondo S."/>
            <person name="Pangilinan J."/>
            <person name="Riley R."/>
            <person name="LaButti K."/>
            <person name="Andreopoulos B."/>
            <person name="Lipzen A."/>
            <person name="Chen C."/>
            <person name="Yanf M."/>
            <person name="Daum C."/>
            <person name="Ng V."/>
            <person name="Clum A."/>
            <person name="Steindorff A."/>
            <person name="Ohm R."/>
            <person name="Martin F."/>
            <person name="Silar P."/>
            <person name="Natvig D."/>
            <person name="Lalanne C."/>
            <person name="Gautier V."/>
            <person name="Ament-velasquez S.L."/>
            <person name="Kruys A."/>
            <person name="Hutchinson M.I."/>
            <person name="Powell A.J."/>
            <person name="Barry K."/>
            <person name="Miller A.N."/>
            <person name="Grigoriev I.V."/>
            <person name="Debuchy R."/>
            <person name="Gladieux P."/>
            <person name="Thoren M.H."/>
            <person name="Johannesson H."/>
        </authorList>
    </citation>
    <scope>NUCLEOTIDE SEQUENCE</scope>
    <source>
        <strain evidence="5">SMH2392-1A</strain>
    </source>
</reference>
<evidence type="ECO:0000313" key="5">
    <source>
        <dbReference type="EMBL" id="KAK0727728.1"/>
    </source>
</evidence>
<dbReference type="PROSITE" id="PS51203">
    <property type="entry name" value="CS"/>
    <property type="match status" value="1"/>
</dbReference>
<feature type="compositionally biased region" description="Polar residues" evidence="2">
    <location>
        <begin position="349"/>
        <end position="363"/>
    </location>
</feature>
<evidence type="ECO:0000256" key="2">
    <source>
        <dbReference type="SAM" id="MobiDB-lite"/>
    </source>
</evidence>
<organism evidence="5 6">
    <name type="scientific">Lasiosphaeria miniovina</name>
    <dbReference type="NCBI Taxonomy" id="1954250"/>
    <lineage>
        <taxon>Eukaryota</taxon>
        <taxon>Fungi</taxon>
        <taxon>Dikarya</taxon>
        <taxon>Ascomycota</taxon>
        <taxon>Pezizomycotina</taxon>
        <taxon>Sordariomycetes</taxon>
        <taxon>Sordariomycetidae</taxon>
        <taxon>Sordariales</taxon>
        <taxon>Lasiosphaeriaceae</taxon>
        <taxon>Lasiosphaeria</taxon>
    </lineage>
</organism>
<dbReference type="InterPro" id="IPR007052">
    <property type="entry name" value="CS_dom"/>
</dbReference>
<evidence type="ECO:0000313" key="6">
    <source>
        <dbReference type="Proteomes" id="UP001172101"/>
    </source>
</evidence>
<dbReference type="RefSeq" id="XP_060300583.1">
    <property type="nucleotide sequence ID" value="XM_060433417.1"/>
</dbReference>
<gene>
    <name evidence="5" type="ORF">B0T26DRAFT_143617</name>
</gene>
<accession>A0AA40E9W2</accession>
<dbReference type="PANTHER" id="PTHR45862">
    <property type="entry name" value="PROTEIN SGT1 HOMOLOG"/>
    <property type="match status" value="1"/>
</dbReference>
<dbReference type="PROSITE" id="PS51048">
    <property type="entry name" value="SGS"/>
    <property type="match status" value="1"/>
</dbReference>
<feature type="domain" description="SGS" evidence="3">
    <location>
        <begin position="394"/>
        <end position="481"/>
    </location>
</feature>
<dbReference type="CDD" id="cd06466">
    <property type="entry name" value="p23_CS_SGT1_like"/>
    <property type="match status" value="1"/>
</dbReference>
<name>A0AA40E9W2_9PEZI</name>
<feature type="region of interest" description="Disordered" evidence="2">
    <location>
        <begin position="186"/>
        <end position="242"/>
    </location>
</feature>
<dbReference type="AlphaFoldDB" id="A0AA40E9W2"/>
<dbReference type="GO" id="GO:0051087">
    <property type="term" value="F:protein-folding chaperone binding"/>
    <property type="evidence" value="ECO:0007669"/>
    <property type="project" value="InterPro"/>
</dbReference>
<evidence type="ECO:0000256" key="1">
    <source>
        <dbReference type="ARBA" id="ARBA00008509"/>
    </source>
</evidence>
<feature type="region of interest" description="Disordered" evidence="2">
    <location>
        <begin position="337"/>
        <end position="421"/>
    </location>
</feature>
<dbReference type="InterPro" id="IPR044563">
    <property type="entry name" value="Sgt1-like"/>
</dbReference>
<feature type="compositionally biased region" description="Basic and acidic residues" evidence="2">
    <location>
        <begin position="402"/>
        <end position="411"/>
    </location>
</feature>
<dbReference type="InterPro" id="IPR011990">
    <property type="entry name" value="TPR-like_helical_dom_sf"/>
</dbReference>
<keyword evidence="6" id="KW-1185">Reference proteome</keyword>
<comment type="similarity">
    <text evidence="1">Belongs to the SGT1 family.</text>
</comment>
<dbReference type="Gene3D" id="1.25.40.10">
    <property type="entry name" value="Tetratricopeptide repeat domain"/>
    <property type="match status" value="1"/>
</dbReference>
<comment type="caution">
    <text evidence="5">The sequence shown here is derived from an EMBL/GenBank/DDBJ whole genome shotgun (WGS) entry which is preliminary data.</text>
</comment>
<dbReference type="EMBL" id="JAUIRO010000002">
    <property type="protein sequence ID" value="KAK0727728.1"/>
    <property type="molecule type" value="Genomic_DNA"/>
</dbReference>
<dbReference type="Gene3D" id="2.60.40.790">
    <property type="match status" value="1"/>
</dbReference>
<proteinExistence type="inferred from homology"/>
<dbReference type="Pfam" id="PF04969">
    <property type="entry name" value="CS"/>
    <property type="match status" value="1"/>
</dbReference>
<evidence type="ECO:0000259" key="3">
    <source>
        <dbReference type="PROSITE" id="PS51048"/>
    </source>
</evidence>
<dbReference type="SUPFAM" id="SSF48452">
    <property type="entry name" value="TPR-like"/>
    <property type="match status" value="1"/>
</dbReference>
<dbReference type="GeneID" id="85316688"/>
<dbReference type="Proteomes" id="UP001172101">
    <property type="component" value="Unassembled WGS sequence"/>
</dbReference>
<dbReference type="Pfam" id="PF05002">
    <property type="entry name" value="SGS"/>
    <property type="match status" value="1"/>
</dbReference>
<feature type="region of interest" description="Disordered" evidence="2">
    <location>
        <begin position="137"/>
        <end position="157"/>
    </location>
</feature>
<sequence length="481" mass="52317">MSSTTFGQKGIDAVQRKDYAAAITLLDKALKDSKSPKWLLARAQAQQQLKNWDDALHDAETAYHSAIERGSGDSRKLMIEAQYRRAAIYFKLGRYADADCCAKWSMLLAEGRRAGEDDGVDKNVDSEGHYTVTYADGVADKEGQPGQNGGGIGGQVNTLVTTPKTGFEADWNRAYAFRSQALGALKQLPEDHPGRKVLVSKVPPKTQKKAPQPVESDSDDDLPTSKAANKPEHPAPGSVPDEKMKLRADFYQTNQNITISLFAKDLNKEDIQVQFTKTTARISPIPREFASYVKPGDREATSTLVFGGEIVPSGSRWSATPRKIELVLQKATPGKWSGWGEEKIGAQGPETTEVGSSGPSGTHETSKDAVSTGLEKIVAPSASVAPPEQASAPVYPTSSKLGPKDWDKLGEGEDGDDEDKQDVNYFFKQLYKGSSPEQQRAMMKSFIESNGTALSTDWNDVKSRTVESVPPDGVEAKKWES</sequence>
<protein>
    <submittedName>
        <fullName evidence="5">SGS domain-containing protein</fullName>
    </submittedName>
</protein>
<evidence type="ECO:0000259" key="4">
    <source>
        <dbReference type="PROSITE" id="PS51203"/>
    </source>
</evidence>
<dbReference type="SUPFAM" id="SSF49764">
    <property type="entry name" value="HSP20-like chaperones"/>
    <property type="match status" value="1"/>
</dbReference>
<dbReference type="InterPro" id="IPR008978">
    <property type="entry name" value="HSP20-like_chaperone"/>
</dbReference>
<dbReference type="InterPro" id="IPR007699">
    <property type="entry name" value="SGS_dom"/>
</dbReference>
<feature type="domain" description="CS" evidence="4">
    <location>
        <begin position="243"/>
        <end position="340"/>
    </location>
</feature>